<organism evidence="2 3">
    <name type="scientific">Seriola dumerili</name>
    <name type="common">Greater amberjack</name>
    <name type="synonym">Caranx dumerili</name>
    <dbReference type="NCBI Taxonomy" id="41447"/>
    <lineage>
        <taxon>Eukaryota</taxon>
        <taxon>Metazoa</taxon>
        <taxon>Chordata</taxon>
        <taxon>Craniata</taxon>
        <taxon>Vertebrata</taxon>
        <taxon>Euteleostomi</taxon>
        <taxon>Actinopterygii</taxon>
        <taxon>Neopterygii</taxon>
        <taxon>Teleostei</taxon>
        <taxon>Neoteleostei</taxon>
        <taxon>Acanthomorphata</taxon>
        <taxon>Carangaria</taxon>
        <taxon>Carangiformes</taxon>
        <taxon>Carangidae</taxon>
        <taxon>Seriola</taxon>
    </lineage>
</organism>
<protein>
    <submittedName>
        <fullName evidence="2">Uncharacterized protein</fullName>
    </submittedName>
</protein>
<reference evidence="2" key="1">
    <citation type="submission" date="2025-08" db="UniProtKB">
        <authorList>
            <consortium name="Ensembl"/>
        </authorList>
    </citation>
    <scope>IDENTIFICATION</scope>
</reference>
<evidence type="ECO:0000256" key="1">
    <source>
        <dbReference type="SAM" id="Phobius"/>
    </source>
</evidence>
<dbReference type="Ensembl" id="ENSSDUT00000026447.1">
    <property type="protein sequence ID" value="ENSSDUP00000025979.1"/>
    <property type="gene ID" value="ENSSDUG00000018850.1"/>
</dbReference>
<keyword evidence="3" id="KW-1185">Reference proteome</keyword>
<evidence type="ECO:0000313" key="3">
    <source>
        <dbReference type="Proteomes" id="UP000261420"/>
    </source>
</evidence>
<dbReference type="AlphaFoldDB" id="A0A3B4V5J0"/>
<name>A0A3B4V5J0_SERDU</name>
<feature type="transmembrane region" description="Helical" evidence="1">
    <location>
        <begin position="12"/>
        <end position="30"/>
    </location>
</feature>
<proteinExistence type="predicted"/>
<sequence length="74" mass="8086">MGLRQFWQNNKVLIVMGTTLGLVHWGWYNLQSSSLLHQAKEEYIPEPGIVTYVLNSKATSADSPAAAPAAAKSK</sequence>
<accession>A0A3B4V5J0</accession>
<dbReference type="GeneTree" id="ENSGT01140000283493"/>
<evidence type="ECO:0000313" key="2">
    <source>
        <dbReference type="Ensembl" id="ENSSDUP00000025979.1"/>
    </source>
</evidence>
<dbReference type="Proteomes" id="UP000261420">
    <property type="component" value="Unplaced"/>
</dbReference>
<dbReference type="OMA" id="RTFWNNY"/>
<keyword evidence="1" id="KW-1133">Transmembrane helix</keyword>
<keyword evidence="1" id="KW-0472">Membrane</keyword>
<reference evidence="2" key="2">
    <citation type="submission" date="2025-09" db="UniProtKB">
        <authorList>
            <consortium name="Ensembl"/>
        </authorList>
    </citation>
    <scope>IDENTIFICATION</scope>
</reference>
<keyword evidence="1" id="KW-0812">Transmembrane</keyword>